<dbReference type="RefSeq" id="WP_002998981.1">
    <property type="nucleotide sequence ID" value="NZ_UHFA01000002.1"/>
</dbReference>
<dbReference type="AlphaFoldDB" id="A0A380JAH3"/>
<dbReference type="Pfam" id="PF06042">
    <property type="entry name" value="NTP_transf_6"/>
    <property type="match status" value="1"/>
</dbReference>
<evidence type="ECO:0000313" key="1">
    <source>
        <dbReference type="EMBL" id="SUN35085.1"/>
    </source>
</evidence>
<sequence length="182" mass="21291">MELEKLLAADPDIMRILSTVRDLGLSDSWLAAGTLRNFIWNKLSHLPAFDETTDVDIVFFDRKVPYEKTKKIEAQLRQVYPTYNWELKNQKDMHGHSPHTLPYTSSRDAISKYPERCTAIGARLDEEGQLEVFLPYGLEDILNFVVRPTPHFKADKDRMALYQKRLAEKNWQAKWPQLKIEN</sequence>
<keyword evidence="1" id="KW-0436">Ligase</keyword>
<organism evidence="1 2">
    <name type="scientific">Streptococcus downei MFe28</name>
    <dbReference type="NCBI Taxonomy" id="764290"/>
    <lineage>
        <taxon>Bacteria</taxon>
        <taxon>Bacillati</taxon>
        <taxon>Bacillota</taxon>
        <taxon>Bacilli</taxon>
        <taxon>Lactobacillales</taxon>
        <taxon>Streptococcaceae</taxon>
        <taxon>Streptococcus</taxon>
    </lineage>
</organism>
<name>A0A380JAH3_STRDO</name>
<dbReference type="Proteomes" id="UP000254082">
    <property type="component" value="Unassembled WGS sequence"/>
</dbReference>
<dbReference type="PANTHER" id="PTHR39166">
    <property type="entry name" value="BLL1166 PROTEIN"/>
    <property type="match status" value="1"/>
</dbReference>
<dbReference type="PANTHER" id="PTHR39166:SF1">
    <property type="entry name" value="BLL1166 PROTEIN"/>
    <property type="match status" value="1"/>
</dbReference>
<protein>
    <submittedName>
        <fullName evidence="1">Prolyl-tRNA synthetase</fullName>
    </submittedName>
</protein>
<dbReference type="OrthoDB" id="1901124at2"/>
<dbReference type="InterPro" id="IPR009267">
    <property type="entry name" value="NTP_transf_6"/>
</dbReference>
<evidence type="ECO:0000313" key="2">
    <source>
        <dbReference type="Proteomes" id="UP000254082"/>
    </source>
</evidence>
<dbReference type="GO" id="GO:0004812">
    <property type="term" value="F:aminoacyl-tRNA ligase activity"/>
    <property type="evidence" value="ECO:0007669"/>
    <property type="project" value="UniProtKB-KW"/>
</dbReference>
<keyword evidence="1" id="KW-0030">Aminoacyl-tRNA synthetase</keyword>
<gene>
    <name evidence="1" type="primary">proS</name>
    <name evidence="1" type="ORF">NCTC11391_00057</name>
</gene>
<dbReference type="EMBL" id="UHFA01000002">
    <property type="protein sequence ID" value="SUN35085.1"/>
    <property type="molecule type" value="Genomic_DNA"/>
</dbReference>
<keyword evidence="2" id="KW-1185">Reference proteome</keyword>
<reference evidence="1 2" key="1">
    <citation type="submission" date="2018-06" db="EMBL/GenBank/DDBJ databases">
        <authorList>
            <consortium name="Pathogen Informatics"/>
            <person name="Doyle S."/>
        </authorList>
    </citation>
    <scope>NUCLEOTIDE SEQUENCE [LARGE SCALE GENOMIC DNA]</scope>
    <source>
        <strain evidence="2">NCTC 11391</strain>
    </source>
</reference>
<proteinExistence type="predicted"/>
<accession>A0A380JAH3</accession>